<gene>
    <name evidence="1" type="ORF">Ciccas_013816</name>
</gene>
<dbReference type="EMBL" id="JBJKFK010006786">
    <property type="protein sequence ID" value="KAL3307665.1"/>
    <property type="molecule type" value="Genomic_DNA"/>
</dbReference>
<name>A0ABD2PJN7_9PLAT</name>
<sequence>MVAGIPVLQLEEDIANLSSVLSSFLPSCDRLSVTPPEYPVIFSDYAHWYDAYREKKKEQKLEDLKASSTTYCKLQAKIFEFVKEYSSLPMKLHLFEDKVIPKMAELHPTLCTERVRLAFSNCYDVAAQFFFMFTHELVEHCWIEDEVVFSCPCKIFAHHLIDSNNFIYTLINFAHHTREQEDCYDRLHKSIDPTTNLGFNDGKIDRFLLTDDELVKHKLLPLSSMLNLFLSRLCYGDSHMKNLSELYEKLKDEEYGLMVCDRASHHECIEIFKKVSNKWADGCQTANMIIGQNYEKKQLAKSLVECRIPVPLEHL</sequence>
<evidence type="ECO:0000313" key="2">
    <source>
        <dbReference type="Proteomes" id="UP001626550"/>
    </source>
</evidence>
<organism evidence="1 2">
    <name type="scientific">Cichlidogyrus casuarinus</name>
    <dbReference type="NCBI Taxonomy" id="1844966"/>
    <lineage>
        <taxon>Eukaryota</taxon>
        <taxon>Metazoa</taxon>
        <taxon>Spiralia</taxon>
        <taxon>Lophotrochozoa</taxon>
        <taxon>Platyhelminthes</taxon>
        <taxon>Monogenea</taxon>
        <taxon>Monopisthocotylea</taxon>
        <taxon>Dactylogyridea</taxon>
        <taxon>Ancyrocephalidae</taxon>
        <taxon>Cichlidogyrus</taxon>
    </lineage>
</organism>
<feature type="non-terminal residue" evidence="1">
    <location>
        <position position="315"/>
    </location>
</feature>
<protein>
    <submittedName>
        <fullName evidence="1">Uncharacterized protein</fullName>
    </submittedName>
</protein>
<dbReference type="Proteomes" id="UP001626550">
    <property type="component" value="Unassembled WGS sequence"/>
</dbReference>
<evidence type="ECO:0000313" key="1">
    <source>
        <dbReference type="EMBL" id="KAL3307665.1"/>
    </source>
</evidence>
<proteinExistence type="predicted"/>
<comment type="caution">
    <text evidence="1">The sequence shown here is derived from an EMBL/GenBank/DDBJ whole genome shotgun (WGS) entry which is preliminary data.</text>
</comment>
<reference evidence="1 2" key="1">
    <citation type="submission" date="2024-11" db="EMBL/GenBank/DDBJ databases">
        <title>Adaptive evolution of stress response genes in parasites aligns with host niche diversity.</title>
        <authorList>
            <person name="Hahn C."/>
            <person name="Resl P."/>
        </authorList>
    </citation>
    <scope>NUCLEOTIDE SEQUENCE [LARGE SCALE GENOMIC DNA]</scope>
    <source>
        <strain evidence="1">EGGRZ-B1_66</strain>
        <tissue evidence="1">Body</tissue>
    </source>
</reference>
<dbReference type="AlphaFoldDB" id="A0ABD2PJN7"/>
<accession>A0ABD2PJN7</accession>
<keyword evidence="2" id="KW-1185">Reference proteome</keyword>